<accession>A0A699RDH2</accession>
<sequence length="35" mass="3812">HVSGMCTSGLADLERRVLSLATNTDMTFRQMTVGI</sequence>
<gene>
    <name evidence="1" type="ORF">Tci_856510</name>
</gene>
<protein>
    <submittedName>
        <fullName evidence="1">Uncharacterized protein</fullName>
    </submittedName>
</protein>
<comment type="caution">
    <text evidence="1">The sequence shown here is derived from an EMBL/GenBank/DDBJ whole genome shotgun (WGS) entry which is preliminary data.</text>
</comment>
<organism evidence="1">
    <name type="scientific">Tanacetum cinerariifolium</name>
    <name type="common">Dalmatian daisy</name>
    <name type="synonym">Chrysanthemum cinerariifolium</name>
    <dbReference type="NCBI Taxonomy" id="118510"/>
    <lineage>
        <taxon>Eukaryota</taxon>
        <taxon>Viridiplantae</taxon>
        <taxon>Streptophyta</taxon>
        <taxon>Embryophyta</taxon>
        <taxon>Tracheophyta</taxon>
        <taxon>Spermatophyta</taxon>
        <taxon>Magnoliopsida</taxon>
        <taxon>eudicotyledons</taxon>
        <taxon>Gunneridae</taxon>
        <taxon>Pentapetalae</taxon>
        <taxon>asterids</taxon>
        <taxon>campanulids</taxon>
        <taxon>Asterales</taxon>
        <taxon>Asteraceae</taxon>
        <taxon>Asteroideae</taxon>
        <taxon>Anthemideae</taxon>
        <taxon>Anthemidinae</taxon>
        <taxon>Tanacetum</taxon>
    </lineage>
</organism>
<name>A0A699RDH2_TANCI</name>
<proteinExistence type="predicted"/>
<dbReference type="EMBL" id="BKCJ011095105">
    <property type="protein sequence ID" value="GFC84540.1"/>
    <property type="molecule type" value="Genomic_DNA"/>
</dbReference>
<evidence type="ECO:0000313" key="1">
    <source>
        <dbReference type="EMBL" id="GFC84540.1"/>
    </source>
</evidence>
<feature type="non-terminal residue" evidence="1">
    <location>
        <position position="1"/>
    </location>
</feature>
<dbReference type="AlphaFoldDB" id="A0A699RDH2"/>
<reference evidence="1" key="1">
    <citation type="journal article" date="2019" name="Sci. Rep.">
        <title>Draft genome of Tanacetum cinerariifolium, the natural source of mosquito coil.</title>
        <authorList>
            <person name="Yamashiro T."/>
            <person name="Shiraishi A."/>
            <person name="Satake H."/>
            <person name="Nakayama K."/>
        </authorList>
    </citation>
    <scope>NUCLEOTIDE SEQUENCE</scope>
</reference>